<dbReference type="EMBL" id="RYZI01000090">
    <property type="protein sequence ID" value="RWA11097.1"/>
    <property type="molecule type" value="Genomic_DNA"/>
</dbReference>
<keyword evidence="1" id="KW-0808">Transferase</keyword>
<feature type="chain" id="PRO_5019196694" description="Erythromycin biosynthesis protein CIII-like C-terminal domain-containing protein" evidence="2">
    <location>
        <begin position="26"/>
        <end position="524"/>
    </location>
</feature>
<dbReference type="InterPro" id="IPR050426">
    <property type="entry name" value="Glycosyltransferase_28"/>
</dbReference>
<accession>A0A439D9L1</accession>
<dbReference type="STRING" id="363999.A0A439D9L1"/>
<organism evidence="4 5">
    <name type="scientific">Xylaria grammica</name>
    <dbReference type="NCBI Taxonomy" id="363999"/>
    <lineage>
        <taxon>Eukaryota</taxon>
        <taxon>Fungi</taxon>
        <taxon>Dikarya</taxon>
        <taxon>Ascomycota</taxon>
        <taxon>Pezizomycotina</taxon>
        <taxon>Sordariomycetes</taxon>
        <taxon>Xylariomycetidae</taxon>
        <taxon>Xylariales</taxon>
        <taxon>Xylariaceae</taxon>
        <taxon>Xylaria</taxon>
    </lineage>
</organism>
<dbReference type="SUPFAM" id="SSF53756">
    <property type="entry name" value="UDP-Glycosyltransferase/glycogen phosphorylase"/>
    <property type="match status" value="1"/>
</dbReference>
<dbReference type="GO" id="GO:0008194">
    <property type="term" value="F:UDP-glycosyltransferase activity"/>
    <property type="evidence" value="ECO:0007669"/>
    <property type="project" value="InterPro"/>
</dbReference>
<dbReference type="GO" id="GO:0005783">
    <property type="term" value="C:endoplasmic reticulum"/>
    <property type="evidence" value="ECO:0007669"/>
    <property type="project" value="TreeGrafter"/>
</dbReference>
<protein>
    <recommendedName>
        <fullName evidence="3">Erythromycin biosynthesis protein CIII-like C-terminal domain-containing protein</fullName>
    </recommendedName>
</protein>
<dbReference type="GO" id="GO:0019899">
    <property type="term" value="F:enzyme binding"/>
    <property type="evidence" value="ECO:0007669"/>
    <property type="project" value="TreeGrafter"/>
</dbReference>
<keyword evidence="2" id="KW-0732">Signal</keyword>
<dbReference type="InterPro" id="IPR002213">
    <property type="entry name" value="UDP_glucos_trans"/>
</dbReference>
<reference evidence="4 5" key="1">
    <citation type="submission" date="2018-12" db="EMBL/GenBank/DDBJ databases">
        <title>Draft genome sequence of Xylaria grammica IHI A82.</title>
        <authorList>
            <person name="Buettner E."/>
            <person name="Kellner H."/>
        </authorList>
    </citation>
    <scope>NUCLEOTIDE SEQUENCE [LARGE SCALE GENOMIC DNA]</scope>
    <source>
        <strain evidence="4 5">IHI A82</strain>
    </source>
</reference>
<evidence type="ECO:0000259" key="3">
    <source>
        <dbReference type="Pfam" id="PF06722"/>
    </source>
</evidence>
<dbReference type="Gene3D" id="3.40.50.2000">
    <property type="entry name" value="Glycogen Phosphorylase B"/>
    <property type="match status" value="1"/>
</dbReference>
<evidence type="ECO:0000256" key="1">
    <source>
        <dbReference type="ARBA" id="ARBA00022679"/>
    </source>
</evidence>
<sequence>MGRLRQIVAALAALTVLVAVFLARTSPSTEEEFTPTVQGKNETVLFFTNVEYGLSNVHLATAGALLEKHPNIDVHIASFPRSASKVAKAASLARRKFKDTKDIHFHELPGREYAEALSDRMGGVGRTSVRHLLHPPGLKGIDHIMRIVQPAISPWDGGDHVQIFQKATELIETVDPAVVVLDIALRPAIDAARQTDRLYMFLAPNTLSDTLWSVQPWGSMFRKFSRVGCDFPSPVPWRKIPENIYFTLRFVFGVLNKPDFNGTKQQLKAHGIDSSLHIKRPNDRPWVAQNMPEASIPLDVIPANITSTGPIILDAEPAIEQDPELVAWLSRAPTVLVNLGSLFVYSEHHATTMALALEEVLAKTDVQVLWKMAQDEGVPDNYTLPIKSIIDQGRIKVTKWLTVSPPSILSTGHVVASVHHGGANCYNEAIAAGVPQVVLPMWLDCYNYAQLAEDRGVGVYANRASAPDWTVEGLRDSFLRVLDDRDEGRQIREKAKRLGKIAQENPGRYVAASHIARLAESGRT</sequence>
<comment type="caution">
    <text evidence="4">The sequence shown here is derived from an EMBL/GenBank/DDBJ whole genome shotgun (WGS) entry which is preliminary data.</text>
</comment>
<dbReference type="PANTHER" id="PTHR48050">
    <property type="entry name" value="STEROL 3-BETA-GLUCOSYLTRANSFERASE"/>
    <property type="match status" value="1"/>
</dbReference>
<keyword evidence="5" id="KW-1185">Reference proteome</keyword>
<dbReference type="Pfam" id="PF06722">
    <property type="entry name" value="EryCIII-like_C"/>
    <property type="match status" value="1"/>
</dbReference>
<name>A0A439D9L1_9PEZI</name>
<dbReference type="AlphaFoldDB" id="A0A439D9L1"/>
<dbReference type="GO" id="GO:0016758">
    <property type="term" value="F:hexosyltransferase activity"/>
    <property type="evidence" value="ECO:0007669"/>
    <property type="project" value="UniProtKB-ARBA"/>
</dbReference>
<dbReference type="PANTHER" id="PTHR48050:SF13">
    <property type="entry name" value="STEROL 3-BETA-GLUCOSYLTRANSFERASE UGT80A2"/>
    <property type="match status" value="1"/>
</dbReference>
<feature type="signal peptide" evidence="2">
    <location>
        <begin position="1"/>
        <end position="25"/>
    </location>
</feature>
<feature type="domain" description="Erythromycin biosynthesis protein CIII-like C-terminal" evidence="3">
    <location>
        <begin position="415"/>
        <end position="498"/>
    </location>
</feature>
<evidence type="ECO:0000313" key="4">
    <source>
        <dbReference type="EMBL" id="RWA11097.1"/>
    </source>
</evidence>
<dbReference type="InterPro" id="IPR010610">
    <property type="entry name" value="EryCIII-like_C"/>
</dbReference>
<gene>
    <name evidence="4" type="ORF">EKO27_g3998</name>
</gene>
<evidence type="ECO:0000313" key="5">
    <source>
        <dbReference type="Proteomes" id="UP000286045"/>
    </source>
</evidence>
<dbReference type="CDD" id="cd03784">
    <property type="entry name" value="GT1_Gtf-like"/>
    <property type="match status" value="1"/>
</dbReference>
<evidence type="ECO:0000256" key="2">
    <source>
        <dbReference type="SAM" id="SignalP"/>
    </source>
</evidence>
<proteinExistence type="predicted"/>
<dbReference type="Proteomes" id="UP000286045">
    <property type="component" value="Unassembled WGS sequence"/>
</dbReference>